<dbReference type="Gene3D" id="3.40.50.150">
    <property type="entry name" value="Vaccinia Virus protein VP39"/>
    <property type="match status" value="1"/>
</dbReference>
<evidence type="ECO:0000256" key="4">
    <source>
        <dbReference type="ARBA" id="ARBA00022691"/>
    </source>
</evidence>
<keyword evidence="3" id="KW-0808">Transferase</keyword>
<dbReference type="InterPro" id="IPR025931">
    <property type="entry name" value="TaqI_C"/>
</dbReference>
<organism evidence="10">
    <name type="scientific">candidate division TA06 bacterium ADurb.Bin131</name>
    <dbReference type="NCBI Taxonomy" id="1852827"/>
    <lineage>
        <taxon>Bacteria</taxon>
        <taxon>Bacteria division TA06</taxon>
    </lineage>
</organism>
<feature type="domain" description="TaqI-like C-terminal specificity" evidence="9">
    <location>
        <begin position="858"/>
        <end position="982"/>
    </location>
</feature>
<accession>A0A1V6C5V7</accession>
<dbReference type="EC" id="2.1.1.72" evidence="1"/>
<dbReference type="EMBL" id="MWDQ01000135">
    <property type="protein sequence ID" value="OQB72299.1"/>
    <property type="molecule type" value="Genomic_DNA"/>
</dbReference>
<evidence type="ECO:0000256" key="2">
    <source>
        <dbReference type="ARBA" id="ARBA00022603"/>
    </source>
</evidence>
<protein>
    <recommendedName>
        <fullName evidence="1">site-specific DNA-methyltransferase (adenine-specific)</fullName>
        <ecNumber evidence="1">2.1.1.72</ecNumber>
    </recommendedName>
</protein>
<dbReference type="PROSITE" id="PS00092">
    <property type="entry name" value="N6_MTASE"/>
    <property type="match status" value="1"/>
</dbReference>
<evidence type="ECO:0000256" key="1">
    <source>
        <dbReference type="ARBA" id="ARBA00011900"/>
    </source>
</evidence>
<proteinExistence type="predicted"/>
<dbReference type="PANTHER" id="PTHR33841:SF1">
    <property type="entry name" value="DNA METHYLTRANSFERASE A"/>
    <property type="match status" value="1"/>
</dbReference>
<evidence type="ECO:0000259" key="8">
    <source>
        <dbReference type="Pfam" id="PF07669"/>
    </source>
</evidence>
<keyword evidence="6" id="KW-0238">DNA-binding</keyword>
<gene>
    <name evidence="10" type="ORF">BWX89_01380</name>
</gene>
<evidence type="ECO:0000256" key="7">
    <source>
        <dbReference type="ARBA" id="ARBA00047942"/>
    </source>
</evidence>
<keyword evidence="5" id="KW-0680">Restriction system</keyword>
<keyword evidence="4" id="KW-0949">S-adenosyl-L-methionine</keyword>
<dbReference type="GO" id="GO:0003677">
    <property type="term" value="F:DNA binding"/>
    <property type="evidence" value="ECO:0007669"/>
    <property type="project" value="UniProtKB-KW"/>
</dbReference>
<dbReference type="GO" id="GO:0032259">
    <property type="term" value="P:methylation"/>
    <property type="evidence" value="ECO:0007669"/>
    <property type="project" value="UniProtKB-KW"/>
</dbReference>
<dbReference type="InterPro" id="IPR011639">
    <property type="entry name" value="MethylTrfase_TaqI-like_dom"/>
</dbReference>
<keyword evidence="2" id="KW-0489">Methyltransferase</keyword>
<evidence type="ECO:0000256" key="6">
    <source>
        <dbReference type="ARBA" id="ARBA00023125"/>
    </source>
</evidence>
<dbReference type="PANTHER" id="PTHR33841">
    <property type="entry name" value="DNA METHYLTRANSFERASE YEEA-RELATED"/>
    <property type="match status" value="1"/>
</dbReference>
<feature type="domain" description="Type II methyltransferase M.TaqI-like" evidence="8">
    <location>
        <begin position="532"/>
        <end position="745"/>
    </location>
</feature>
<dbReference type="InterPro" id="IPR002052">
    <property type="entry name" value="DNA_methylase_N6_adenine_CS"/>
</dbReference>
<keyword evidence="10" id="KW-0378">Hydrolase</keyword>
<dbReference type="PRINTS" id="PR00507">
    <property type="entry name" value="N12N6MTFRASE"/>
</dbReference>
<comment type="catalytic activity">
    <reaction evidence="7">
        <text>a 2'-deoxyadenosine in DNA + S-adenosyl-L-methionine = an N(6)-methyl-2'-deoxyadenosine in DNA + S-adenosyl-L-homocysteine + H(+)</text>
        <dbReference type="Rhea" id="RHEA:15197"/>
        <dbReference type="Rhea" id="RHEA-COMP:12418"/>
        <dbReference type="Rhea" id="RHEA-COMP:12419"/>
        <dbReference type="ChEBI" id="CHEBI:15378"/>
        <dbReference type="ChEBI" id="CHEBI:57856"/>
        <dbReference type="ChEBI" id="CHEBI:59789"/>
        <dbReference type="ChEBI" id="CHEBI:90615"/>
        <dbReference type="ChEBI" id="CHEBI:90616"/>
        <dbReference type="EC" id="2.1.1.72"/>
    </reaction>
</comment>
<dbReference type="AlphaFoldDB" id="A0A1V6C5V7"/>
<dbReference type="InterPro" id="IPR029063">
    <property type="entry name" value="SAM-dependent_MTases_sf"/>
</dbReference>
<evidence type="ECO:0000256" key="5">
    <source>
        <dbReference type="ARBA" id="ARBA00022747"/>
    </source>
</evidence>
<dbReference type="SUPFAM" id="SSF53335">
    <property type="entry name" value="S-adenosyl-L-methionine-dependent methyltransferases"/>
    <property type="match status" value="1"/>
</dbReference>
<dbReference type="GO" id="GO:0009307">
    <property type="term" value="P:DNA restriction-modification system"/>
    <property type="evidence" value="ECO:0007669"/>
    <property type="project" value="UniProtKB-KW"/>
</dbReference>
<sequence>MDKNQARQLVKEVFENPFDRNLFYRFTKELLNHFDDAPFIYRGNFIPDAYKEYIHTLGRIGKYEDPDGKRIDILIVKFKKESSLEYARTMQRNFIAWYLNGSRGEQLKDAALVAFVSPNCDDWRFSLVRMDYRFNEQGKVKEEFTPAKRYSFLVGKNETSHTAQSRFLPLIEDDASNPSLGQLEEAFSVEKVTREFFEKYRELYLQVKEILDDLVSKDSAIKNDFEGKNINTVDFSKKLLGQIVFLYFLQKKGWFGVKRNQPWGSGSKHFLRELFQKKCGDYKNFFNDILEPLFYEALRLERPDDYYSKFDCRIPFLNGGLFDPLNNYDWINTDILLPDELFSNNYKTKEGDTGTGILDIFDRYNFTVKEDEPLEKEVAVDPEMLGKVFENLLEVKDRKSKGTYYTPREIVHYMCEQSLINYLTTELEGKVNKEDIETLVKYGETAVEHESRVENYGRQTKTYSYKLPESIRQNARLIDEKLSTIRVCDPAVGSGAFLVGMMGEIIRARNALNPYLKESRTIYDLKRHAIQNCLYGVDIDPGAVDIAKLRLWLSLVVEEEDIKQIKPLPNLDYKIVCGNSLLGVEKNLLNYSLFDKLEELKPLFFNETNARRKQEYKNQINELISQITNGHKDFDFEVYFSEVFHEKGGFDVVIANPPYVDSETMAKMDANSRNKYSLIYKSAKGNWDVFIIFIERGIQILKINGTITYIVPNKLISARYAETLRRILLKKDIKEIRDFSQVDVFKEVDVYPVVFLIQNNTKSASVVMTSMRNIEEINEQNIIPAQTFYEDTDWARYFSSRMILNIILKVSAFPSLSNYCNKISGAATVSEAYEFKKHLKEETTQDKGFKRLVNTGTIDRYLILWGKRKTQYIKSSYLKPIIQDEELGRVSERRLEQANLEKIIIAGMVKELECVYDEGEFLAGKSTTIILGDRQNKLPLKVILSLLNSTLISFWYKHFFRSLALAGGYLRISEREISQIPIPKISQFQQNILIALVDKILAITKDEDYLQNPAKQAKVKEYEKQIDQLVYKLYGLTDEEITIVEGQYNDKKN</sequence>
<evidence type="ECO:0000313" key="10">
    <source>
        <dbReference type="EMBL" id="OQB72299.1"/>
    </source>
</evidence>
<dbReference type="Pfam" id="PF07669">
    <property type="entry name" value="Eco57I"/>
    <property type="match status" value="1"/>
</dbReference>
<comment type="caution">
    <text evidence="10">The sequence shown here is derived from an EMBL/GenBank/DDBJ whole genome shotgun (WGS) entry which is preliminary data.</text>
</comment>
<reference evidence="10" key="1">
    <citation type="submission" date="2017-02" db="EMBL/GenBank/DDBJ databases">
        <title>Delving into the versatile metabolic prowess of the omnipresent phylum Bacteroidetes.</title>
        <authorList>
            <person name="Nobu M.K."/>
            <person name="Mei R."/>
            <person name="Narihiro T."/>
            <person name="Kuroda K."/>
            <person name="Liu W.-T."/>
        </authorList>
    </citation>
    <scope>NUCLEOTIDE SEQUENCE</scope>
    <source>
        <strain evidence="10">ADurb.Bin131</strain>
    </source>
</reference>
<evidence type="ECO:0000259" key="9">
    <source>
        <dbReference type="Pfam" id="PF12950"/>
    </source>
</evidence>
<dbReference type="GO" id="GO:0016787">
    <property type="term" value="F:hydrolase activity"/>
    <property type="evidence" value="ECO:0007669"/>
    <property type="project" value="UniProtKB-KW"/>
</dbReference>
<dbReference type="GO" id="GO:0009007">
    <property type="term" value="F:site-specific DNA-methyltransferase (adenine-specific) activity"/>
    <property type="evidence" value="ECO:0007669"/>
    <property type="project" value="UniProtKB-EC"/>
</dbReference>
<dbReference type="InterPro" id="IPR050953">
    <property type="entry name" value="N4_N6_ade-DNA_methylase"/>
</dbReference>
<dbReference type="Pfam" id="PF12950">
    <property type="entry name" value="TaqI_C"/>
    <property type="match status" value="1"/>
</dbReference>
<dbReference type="Proteomes" id="UP000485562">
    <property type="component" value="Unassembled WGS sequence"/>
</dbReference>
<evidence type="ECO:0000256" key="3">
    <source>
        <dbReference type="ARBA" id="ARBA00022679"/>
    </source>
</evidence>
<name>A0A1V6C5V7_UNCT6</name>